<evidence type="ECO:0000256" key="1">
    <source>
        <dbReference type="PIRSR" id="PIRSR604597-1"/>
    </source>
</evidence>
<dbReference type="InterPro" id="IPR011257">
    <property type="entry name" value="DNA_glycosylase"/>
</dbReference>
<evidence type="ECO:0000313" key="2">
    <source>
        <dbReference type="EMBL" id="OZI40948.1"/>
    </source>
</evidence>
<dbReference type="InterPro" id="IPR052891">
    <property type="entry name" value="DNA-3mA_glycosylase"/>
</dbReference>
<sequence>MKARTDFADGKARCGWVDESDIYRDYHDEEWGRPVADERALFEQLCLEGFQAGLSWRTILNKREAFRRGFARFDPKKVARYTEADVERLLADAGIVRHRGKIEAVINNARQLLEMHKRGESLAQLTWAHAHAPRDPAAAFEVRATSAQATALSKALKKLGWSFVGPTTVYAFMQSVGMVNDHHPDCHACAPCDRERAAFASPA</sequence>
<dbReference type="GO" id="GO:0046872">
    <property type="term" value="F:metal ion binding"/>
    <property type="evidence" value="ECO:0007669"/>
    <property type="project" value="UniProtKB-KW"/>
</dbReference>
<dbReference type="PANTHER" id="PTHR30037">
    <property type="entry name" value="DNA-3-METHYLADENINE GLYCOSYLASE 1"/>
    <property type="match status" value="1"/>
</dbReference>
<evidence type="ECO:0000313" key="3">
    <source>
        <dbReference type="Proteomes" id="UP000217005"/>
    </source>
</evidence>
<organism evidence="2 3">
    <name type="scientific">Bordetella genomosp. 1</name>
    <dbReference type="NCBI Taxonomy" id="1395607"/>
    <lineage>
        <taxon>Bacteria</taxon>
        <taxon>Pseudomonadati</taxon>
        <taxon>Pseudomonadota</taxon>
        <taxon>Betaproteobacteria</taxon>
        <taxon>Burkholderiales</taxon>
        <taxon>Alcaligenaceae</taxon>
        <taxon>Bordetella</taxon>
    </lineage>
</organism>
<comment type="caution">
    <text evidence="2">The sequence shown here is derived from an EMBL/GenBank/DDBJ whole genome shotgun (WGS) entry which is preliminary data.</text>
</comment>
<keyword evidence="1" id="KW-0862">Zinc</keyword>
<reference evidence="2 3" key="1">
    <citation type="submission" date="2017-05" db="EMBL/GenBank/DDBJ databases">
        <title>Complete and WGS of Bordetella genogroups.</title>
        <authorList>
            <person name="Spilker T."/>
            <person name="LiPuma J."/>
        </authorList>
    </citation>
    <scope>NUCLEOTIDE SEQUENCE [LARGE SCALE GENOMIC DNA]</scope>
    <source>
        <strain evidence="2 3">AU17610</strain>
    </source>
</reference>
<dbReference type="Gene3D" id="1.10.340.30">
    <property type="entry name" value="Hypothetical protein, domain 2"/>
    <property type="match status" value="1"/>
</dbReference>
<gene>
    <name evidence="2" type="ORF">CEG14_04155</name>
</gene>
<dbReference type="NCBIfam" id="TIGR00624">
    <property type="entry name" value="tag"/>
    <property type="match status" value="1"/>
</dbReference>
<dbReference type="GO" id="GO:0006284">
    <property type="term" value="P:base-excision repair"/>
    <property type="evidence" value="ECO:0007669"/>
    <property type="project" value="InterPro"/>
</dbReference>
<dbReference type="OrthoDB" id="9807664at2"/>
<accession>A0A261SUA2</accession>
<feature type="binding site" evidence="1">
    <location>
        <position position="186"/>
    </location>
    <ligand>
        <name>Zn(2+)</name>
        <dbReference type="ChEBI" id="CHEBI:29105"/>
    </ligand>
</feature>
<keyword evidence="1" id="KW-0479">Metal-binding</keyword>
<dbReference type="PANTHER" id="PTHR30037:SF4">
    <property type="entry name" value="DNA-3-METHYLADENINE GLYCOSYLASE I"/>
    <property type="match status" value="1"/>
</dbReference>
<dbReference type="InterPro" id="IPR005019">
    <property type="entry name" value="Adenine_glyco"/>
</dbReference>
<dbReference type="GO" id="GO:0008725">
    <property type="term" value="F:DNA-3-methyladenine glycosylase activity"/>
    <property type="evidence" value="ECO:0007669"/>
    <property type="project" value="InterPro"/>
</dbReference>
<dbReference type="AlphaFoldDB" id="A0A261SUA2"/>
<proteinExistence type="predicted"/>
<dbReference type="SUPFAM" id="SSF48150">
    <property type="entry name" value="DNA-glycosylase"/>
    <property type="match status" value="1"/>
</dbReference>
<feature type="binding site" evidence="1">
    <location>
        <position position="27"/>
    </location>
    <ligand>
        <name>Zn(2+)</name>
        <dbReference type="ChEBI" id="CHEBI:29105"/>
    </ligand>
</feature>
<name>A0A261SUA2_9BORD</name>
<feature type="binding site" evidence="1">
    <location>
        <position position="182"/>
    </location>
    <ligand>
        <name>Zn(2+)</name>
        <dbReference type="ChEBI" id="CHEBI:29105"/>
    </ligand>
</feature>
<dbReference type="Proteomes" id="UP000217005">
    <property type="component" value="Unassembled WGS sequence"/>
</dbReference>
<dbReference type="InterPro" id="IPR004597">
    <property type="entry name" value="Tag"/>
</dbReference>
<protein>
    <submittedName>
        <fullName evidence="2">DNA-3-methyladenine glycosylase I</fullName>
    </submittedName>
</protein>
<dbReference type="Pfam" id="PF03352">
    <property type="entry name" value="Adenine_glyco"/>
    <property type="match status" value="1"/>
</dbReference>
<dbReference type="RefSeq" id="WP_094825061.1">
    <property type="nucleotide sequence ID" value="NZ_NEVL01000001.1"/>
</dbReference>
<feature type="binding site" evidence="1">
    <location>
        <position position="14"/>
    </location>
    <ligand>
        <name>Zn(2+)</name>
        <dbReference type="ChEBI" id="CHEBI:29105"/>
    </ligand>
</feature>
<dbReference type="EMBL" id="NEVL01000001">
    <property type="protein sequence ID" value="OZI40948.1"/>
    <property type="molecule type" value="Genomic_DNA"/>
</dbReference>